<dbReference type="InterPro" id="IPR001387">
    <property type="entry name" value="Cro/C1-type_HTH"/>
</dbReference>
<dbReference type="Pfam" id="PF01381">
    <property type="entry name" value="HTH_3"/>
    <property type="match status" value="1"/>
</dbReference>
<protein>
    <recommendedName>
        <fullName evidence="2">HTH cro/C1-type domain-containing protein</fullName>
    </recommendedName>
</protein>
<sequence>MQLAKFRREKSMTQKELADCVGVSRSLISLVETGVTRPYPSLKKRIAKALSVSQDEIFGGESKEAS</sequence>
<dbReference type="SUPFAM" id="SSF47413">
    <property type="entry name" value="lambda repressor-like DNA-binding domains"/>
    <property type="match status" value="1"/>
</dbReference>
<keyword evidence="1" id="KW-0238">DNA-binding</keyword>
<feature type="domain" description="HTH cro/C1-type" evidence="2">
    <location>
        <begin position="3"/>
        <end position="57"/>
    </location>
</feature>
<evidence type="ECO:0000313" key="3">
    <source>
        <dbReference type="EMBL" id="KKK90406.1"/>
    </source>
</evidence>
<dbReference type="GO" id="GO:0003677">
    <property type="term" value="F:DNA binding"/>
    <property type="evidence" value="ECO:0007669"/>
    <property type="project" value="UniProtKB-KW"/>
</dbReference>
<dbReference type="EMBL" id="LAZR01049117">
    <property type="protein sequence ID" value="KKK90406.1"/>
    <property type="molecule type" value="Genomic_DNA"/>
</dbReference>
<dbReference type="PANTHER" id="PTHR46558">
    <property type="entry name" value="TRACRIPTIONAL REGULATORY PROTEIN-RELATED-RELATED"/>
    <property type="match status" value="1"/>
</dbReference>
<dbReference type="Gene3D" id="1.10.260.40">
    <property type="entry name" value="lambda repressor-like DNA-binding domains"/>
    <property type="match status" value="1"/>
</dbReference>
<name>A0A0F9C187_9ZZZZ</name>
<dbReference type="SMART" id="SM00530">
    <property type="entry name" value="HTH_XRE"/>
    <property type="match status" value="1"/>
</dbReference>
<dbReference type="InterPro" id="IPR010982">
    <property type="entry name" value="Lambda_DNA-bd_dom_sf"/>
</dbReference>
<dbReference type="PROSITE" id="PS50943">
    <property type="entry name" value="HTH_CROC1"/>
    <property type="match status" value="1"/>
</dbReference>
<dbReference type="PANTHER" id="PTHR46558:SF11">
    <property type="entry name" value="HTH-TYPE TRANSCRIPTIONAL REGULATOR XRE"/>
    <property type="match status" value="1"/>
</dbReference>
<evidence type="ECO:0000259" key="2">
    <source>
        <dbReference type="PROSITE" id="PS50943"/>
    </source>
</evidence>
<dbReference type="AlphaFoldDB" id="A0A0F9C187"/>
<reference evidence="3" key="1">
    <citation type="journal article" date="2015" name="Nature">
        <title>Complex archaea that bridge the gap between prokaryotes and eukaryotes.</title>
        <authorList>
            <person name="Spang A."/>
            <person name="Saw J.H."/>
            <person name="Jorgensen S.L."/>
            <person name="Zaremba-Niedzwiedzka K."/>
            <person name="Martijn J."/>
            <person name="Lind A.E."/>
            <person name="van Eijk R."/>
            <person name="Schleper C."/>
            <person name="Guy L."/>
            <person name="Ettema T.J."/>
        </authorList>
    </citation>
    <scope>NUCLEOTIDE SEQUENCE</scope>
</reference>
<gene>
    <name evidence="3" type="ORF">LCGC14_2723320</name>
</gene>
<organism evidence="3">
    <name type="scientific">marine sediment metagenome</name>
    <dbReference type="NCBI Taxonomy" id="412755"/>
    <lineage>
        <taxon>unclassified sequences</taxon>
        <taxon>metagenomes</taxon>
        <taxon>ecological metagenomes</taxon>
    </lineage>
</organism>
<dbReference type="CDD" id="cd00093">
    <property type="entry name" value="HTH_XRE"/>
    <property type="match status" value="1"/>
</dbReference>
<evidence type="ECO:0000256" key="1">
    <source>
        <dbReference type="ARBA" id="ARBA00023125"/>
    </source>
</evidence>
<comment type="caution">
    <text evidence="3">The sequence shown here is derived from an EMBL/GenBank/DDBJ whole genome shotgun (WGS) entry which is preliminary data.</text>
</comment>
<accession>A0A0F9C187</accession>
<proteinExistence type="predicted"/>